<feature type="domain" description="Phorbol-ester/DAG-type" evidence="4">
    <location>
        <begin position="98"/>
        <end position="150"/>
    </location>
</feature>
<organism evidence="5 6">
    <name type="scientific">Protopolystoma xenopodis</name>
    <dbReference type="NCBI Taxonomy" id="117903"/>
    <lineage>
        <taxon>Eukaryota</taxon>
        <taxon>Metazoa</taxon>
        <taxon>Spiralia</taxon>
        <taxon>Lophotrochozoa</taxon>
        <taxon>Platyhelminthes</taxon>
        <taxon>Monogenea</taxon>
        <taxon>Polyopisthocotylea</taxon>
        <taxon>Polystomatidea</taxon>
        <taxon>Polystomatidae</taxon>
        <taxon>Protopolystoma</taxon>
    </lineage>
</organism>
<dbReference type="OrthoDB" id="74314at2759"/>
<keyword evidence="1" id="KW-0479">Metal-binding</keyword>
<evidence type="ECO:0000256" key="2">
    <source>
        <dbReference type="ARBA" id="ARBA00022833"/>
    </source>
</evidence>
<evidence type="ECO:0000259" key="4">
    <source>
        <dbReference type="PROSITE" id="PS50081"/>
    </source>
</evidence>
<dbReference type="PROSITE" id="PS50081">
    <property type="entry name" value="ZF_DAG_PE_2"/>
    <property type="match status" value="1"/>
</dbReference>
<keyword evidence="6" id="KW-1185">Reference proteome</keyword>
<feature type="transmembrane region" description="Helical" evidence="3">
    <location>
        <begin position="370"/>
        <end position="390"/>
    </location>
</feature>
<evidence type="ECO:0000256" key="1">
    <source>
        <dbReference type="ARBA" id="ARBA00022723"/>
    </source>
</evidence>
<evidence type="ECO:0000313" key="5">
    <source>
        <dbReference type="EMBL" id="VEL09262.1"/>
    </source>
</evidence>
<dbReference type="InterPro" id="IPR002219">
    <property type="entry name" value="PKC_DAG/PE"/>
</dbReference>
<dbReference type="AlphaFoldDB" id="A0A3S5CCB0"/>
<dbReference type="Pfam" id="PF00130">
    <property type="entry name" value="C1_1"/>
    <property type="match status" value="1"/>
</dbReference>
<protein>
    <recommendedName>
        <fullName evidence="4">Phorbol-ester/DAG-type domain-containing protein</fullName>
    </recommendedName>
</protein>
<dbReference type="Proteomes" id="UP000784294">
    <property type="component" value="Unassembled WGS sequence"/>
</dbReference>
<dbReference type="SUPFAM" id="SSF57889">
    <property type="entry name" value="Cysteine-rich domain"/>
    <property type="match status" value="1"/>
</dbReference>
<comment type="caution">
    <text evidence="5">The sequence shown here is derived from an EMBL/GenBank/DDBJ whole genome shotgun (WGS) entry which is preliminary data.</text>
</comment>
<keyword evidence="2" id="KW-0862">Zinc</keyword>
<reference evidence="5" key="1">
    <citation type="submission" date="2018-11" db="EMBL/GenBank/DDBJ databases">
        <authorList>
            <consortium name="Pathogen Informatics"/>
        </authorList>
    </citation>
    <scope>NUCLEOTIDE SEQUENCE</scope>
</reference>
<accession>A0A3S5CCB0</accession>
<sequence>MPSFPWTDPITDESILNFDQNPHTDRIYMKSKLRSTRSAYSRHSCSTPPNLDDPESQKIDVNTPIVFRRRHTECSDDRSRNAIIDSDFFVANLKPTNGHHFCPIPLESETFCDLCSRPIFGLGWGPVCLRCAGCHFTCHWLCKDRVASRCDGSLNKSTSDYPSFADLHNLTSFGSTDIPQTDVFNQSPRGLAKSSSSDNIYDAAITPVLADPRSGSNGCKDGQLSKAKLARCYVSSSHGAQTRPSVISYLTNFDQSPARQSRGRSCLHTTHANGAFQYSCSSSIESKDSSKTDEMIPLACRRIEQTHQCRRMSPEPPETFDWINLSSGLSITDDNTFSRKLTSFSPHLESLVQMRPDSQFSLFSGKLTVVFYKVFICFFTCNLVLTFNYYSACKFI</sequence>
<proteinExistence type="predicted"/>
<keyword evidence="3" id="KW-0812">Transmembrane</keyword>
<keyword evidence="3" id="KW-1133">Transmembrane helix</keyword>
<gene>
    <name evidence="5" type="ORF">PXEA_LOCUS2702</name>
</gene>
<dbReference type="EMBL" id="CAAALY010005891">
    <property type="protein sequence ID" value="VEL09262.1"/>
    <property type="molecule type" value="Genomic_DNA"/>
</dbReference>
<evidence type="ECO:0000313" key="6">
    <source>
        <dbReference type="Proteomes" id="UP000784294"/>
    </source>
</evidence>
<dbReference type="CDD" id="cd20820">
    <property type="entry name" value="C1_RASSF1-like"/>
    <property type="match status" value="1"/>
</dbReference>
<evidence type="ECO:0000256" key="3">
    <source>
        <dbReference type="SAM" id="Phobius"/>
    </source>
</evidence>
<dbReference type="InterPro" id="IPR046349">
    <property type="entry name" value="C1-like_sf"/>
</dbReference>
<keyword evidence="3" id="KW-0472">Membrane</keyword>
<dbReference type="GO" id="GO:0046872">
    <property type="term" value="F:metal ion binding"/>
    <property type="evidence" value="ECO:0007669"/>
    <property type="project" value="UniProtKB-KW"/>
</dbReference>
<name>A0A3S5CCB0_9PLAT</name>
<dbReference type="Gene3D" id="3.30.60.20">
    <property type="match status" value="1"/>
</dbReference>